<dbReference type="PROSITE" id="PS50994">
    <property type="entry name" value="INTEGRASE"/>
    <property type="match status" value="1"/>
</dbReference>
<dbReference type="NCBIfam" id="NF033563">
    <property type="entry name" value="transpos_IS30"/>
    <property type="match status" value="1"/>
</dbReference>
<dbReference type="InterPro" id="IPR036397">
    <property type="entry name" value="RNaseH_sf"/>
</dbReference>
<dbReference type="InterPro" id="IPR051917">
    <property type="entry name" value="Transposase-Integrase"/>
</dbReference>
<name>A0ABY7Y9T2_9XANT</name>
<organism evidence="4 5">
    <name type="scientific">Xanthomonas cucurbitae</name>
    <dbReference type="NCBI Taxonomy" id="56453"/>
    <lineage>
        <taxon>Bacteria</taxon>
        <taxon>Pseudomonadati</taxon>
        <taxon>Pseudomonadota</taxon>
        <taxon>Gammaproteobacteria</taxon>
        <taxon>Lysobacterales</taxon>
        <taxon>Lysobacteraceae</taxon>
        <taxon>Xanthomonas</taxon>
    </lineage>
</organism>
<protein>
    <submittedName>
        <fullName evidence="4">IS30 family transposase</fullName>
    </submittedName>
</protein>
<dbReference type="SUPFAM" id="SSF53098">
    <property type="entry name" value="Ribonuclease H-like"/>
    <property type="match status" value="1"/>
</dbReference>
<dbReference type="PANTHER" id="PTHR10948">
    <property type="entry name" value="TRANSPOSASE"/>
    <property type="match status" value="1"/>
</dbReference>
<evidence type="ECO:0000256" key="2">
    <source>
        <dbReference type="SAM" id="MobiDB-lite"/>
    </source>
</evidence>
<feature type="domain" description="Integrase catalytic" evidence="3">
    <location>
        <begin position="149"/>
        <end position="310"/>
    </location>
</feature>
<dbReference type="InterPro" id="IPR025246">
    <property type="entry name" value="IS30-like_HTH"/>
</dbReference>
<dbReference type="EMBL" id="CP082214">
    <property type="protein sequence ID" value="WDM70622.1"/>
    <property type="molecule type" value="Genomic_DNA"/>
</dbReference>
<proteinExistence type="predicted"/>
<dbReference type="RefSeq" id="WP_274397263.1">
    <property type="nucleotide sequence ID" value="NZ_CP082214.1"/>
</dbReference>
<dbReference type="Gene3D" id="3.30.420.10">
    <property type="entry name" value="Ribonuclease H-like superfamily/Ribonuclease H"/>
    <property type="match status" value="1"/>
</dbReference>
<gene>
    <name evidence="4" type="ORF">K6978_14615</name>
</gene>
<evidence type="ECO:0000256" key="1">
    <source>
        <dbReference type="ARBA" id="ARBA00023172"/>
    </source>
</evidence>
<dbReference type="PANTHER" id="PTHR10948:SF23">
    <property type="entry name" value="TRANSPOSASE INSI FOR INSERTION SEQUENCE ELEMENT IS30A-RELATED"/>
    <property type="match status" value="1"/>
</dbReference>
<evidence type="ECO:0000313" key="4">
    <source>
        <dbReference type="EMBL" id="WDM70622.1"/>
    </source>
</evidence>
<evidence type="ECO:0000259" key="3">
    <source>
        <dbReference type="PROSITE" id="PS50994"/>
    </source>
</evidence>
<dbReference type="Pfam" id="PF13936">
    <property type="entry name" value="HTH_38"/>
    <property type="match status" value="1"/>
</dbReference>
<accession>A0ABY7Y9T2</accession>
<dbReference type="Proteomes" id="UP001214201">
    <property type="component" value="Chromosome"/>
</dbReference>
<keyword evidence="5" id="KW-1185">Reference proteome</keyword>
<dbReference type="InterPro" id="IPR053392">
    <property type="entry name" value="Transposase_IS30-like"/>
</dbReference>
<evidence type="ECO:0000313" key="5">
    <source>
        <dbReference type="Proteomes" id="UP001214201"/>
    </source>
</evidence>
<feature type="region of interest" description="Disordered" evidence="2">
    <location>
        <begin position="36"/>
        <end position="75"/>
    </location>
</feature>
<keyword evidence="1" id="KW-0233">DNA recombination</keyword>
<dbReference type="InterPro" id="IPR012337">
    <property type="entry name" value="RNaseH-like_sf"/>
</dbReference>
<reference evidence="4 5" key="1">
    <citation type="submission" date="2021-08" db="EMBL/GenBank/DDBJ databases">
        <title>Genome sequences of Xanthomonas cucurbitae isolates from 5 Midwestern US states.</title>
        <authorList>
            <person name="Hind S.R."/>
        </authorList>
    </citation>
    <scope>NUCLEOTIDE SEQUENCE [LARGE SCALE GENOMIC DNA]</scope>
    <source>
        <strain evidence="4 5">OH_261</strain>
    </source>
</reference>
<sequence>MRYRHLTQDERYQIAWGCDLSVSNADIARQLGRHASTIGRERARNRNASSGTYRAQQAHRTARQRRSQGSSHAQMDGPMQAALLAGLAEKCSPAQIHGRARLLGQPMVGVASLYRYLKRHRLRHLLRLPTRRRPYGRGRAKRFEERKSIHQRPAHVASRAQLGHWELDTVRPSRGTGVLVTHVERSSGYVRLGWSPDGTADAVAEVICARLWRVRDKVLTLTCDRGSEFAQDARIEDRLSTKVYFADPHAPWQRGCNENLNGLLRQYFPRSRDFSTITAQELQQVEHSLNNRPRKRLSYLTPAEVFFNYDTLALRE</sequence>
<dbReference type="InterPro" id="IPR001584">
    <property type="entry name" value="Integrase_cat-core"/>
</dbReference>